<comment type="caution">
    <text evidence="2">The sequence shown here is derived from an EMBL/GenBank/DDBJ whole genome shotgun (WGS) entry which is preliminary data.</text>
</comment>
<dbReference type="RefSeq" id="WP_061609524.1">
    <property type="nucleotide sequence ID" value="NZ_JEMA01000605.1"/>
</dbReference>
<proteinExistence type="predicted"/>
<keyword evidence="1" id="KW-0812">Transmembrane</keyword>
<reference evidence="2 3" key="1">
    <citation type="submission" date="2014-02" db="EMBL/GenBank/DDBJ databases">
        <title>The small core and large imbalanced accessory genome model reveals a collaborative survival strategy of Sorangium cellulosum strains in nature.</title>
        <authorList>
            <person name="Han K."/>
            <person name="Peng R."/>
            <person name="Blom J."/>
            <person name="Li Y.-Z."/>
        </authorList>
    </citation>
    <scope>NUCLEOTIDE SEQUENCE [LARGE SCALE GENOMIC DNA]</scope>
    <source>
        <strain evidence="2 3">So0008-312</strain>
    </source>
</reference>
<evidence type="ECO:0000256" key="1">
    <source>
        <dbReference type="SAM" id="Phobius"/>
    </source>
</evidence>
<feature type="transmembrane region" description="Helical" evidence="1">
    <location>
        <begin position="130"/>
        <end position="155"/>
    </location>
</feature>
<evidence type="ECO:0000313" key="2">
    <source>
        <dbReference type="EMBL" id="KYF67885.1"/>
    </source>
</evidence>
<dbReference type="EMBL" id="JEMA01000605">
    <property type="protein sequence ID" value="KYF67885.1"/>
    <property type="molecule type" value="Genomic_DNA"/>
</dbReference>
<sequence length="239" mass="23874">MLAAIALAVLSLLIAAPLALLLLVAWAAVLLVATAGLLGATGGMDPRAFDAVLDLSGVVIAFASGMAFAGKLVEIGQRRSSAVARTSAPCAPWLFRHPFVGLGGALLIVDLVLLPLAYAGVITAPSSIRGAGVIGGAALLLILAACALFGAWWRAMRALWAGARRSPFFAGAVTACGLVAVVSAYVLASAALGLSSAAHQDGGPAGRFAPRSLETAATWSRSATTLHAAIPGSPAQTCP</sequence>
<feature type="transmembrane region" description="Helical" evidence="1">
    <location>
        <begin position="167"/>
        <end position="188"/>
    </location>
</feature>
<protein>
    <submittedName>
        <fullName evidence="2">Uncharacterized protein</fullName>
    </submittedName>
</protein>
<evidence type="ECO:0000313" key="3">
    <source>
        <dbReference type="Proteomes" id="UP000075260"/>
    </source>
</evidence>
<keyword evidence="1" id="KW-0472">Membrane</keyword>
<organism evidence="2 3">
    <name type="scientific">Sorangium cellulosum</name>
    <name type="common">Polyangium cellulosum</name>
    <dbReference type="NCBI Taxonomy" id="56"/>
    <lineage>
        <taxon>Bacteria</taxon>
        <taxon>Pseudomonadati</taxon>
        <taxon>Myxococcota</taxon>
        <taxon>Polyangia</taxon>
        <taxon>Polyangiales</taxon>
        <taxon>Polyangiaceae</taxon>
        <taxon>Sorangium</taxon>
    </lineage>
</organism>
<name>A0A150QIR5_SORCE</name>
<feature type="transmembrane region" description="Helical" evidence="1">
    <location>
        <begin position="51"/>
        <end position="73"/>
    </location>
</feature>
<gene>
    <name evidence="2" type="ORF">BE15_33040</name>
</gene>
<accession>A0A150QIR5</accession>
<feature type="transmembrane region" description="Helical" evidence="1">
    <location>
        <begin position="94"/>
        <end position="118"/>
    </location>
</feature>
<dbReference type="Proteomes" id="UP000075260">
    <property type="component" value="Unassembled WGS sequence"/>
</dbReference>
<keyword evidence="1" id="KW-1133">Transmembrane helix</keyword>
<dbReference type="AlphaFoldDB" id="A0A150QIR5"/>